<comment type="subcellular location">
    <subcellularLocation>
        <location evidence="6">Endoplasmic reticulum</location>
    </subcellularLocation>
    <subcellularLocation>
        <location evidence="6">Golgi apparatus</location>
        <location evidence="6">cis-Golgi network</location>
    </subcellularLocation>
</comment>
<reference evidence="7 8" key="1">
    <citation type="journal article" date="2023" name="Mol. Biol. Evol.">
        <title>Genomics of Secondarily Temperate Adaptation in the Only Non-Antarctic Icefish.</title>
        <authorList>
            <person name="Rivera-Colon A.G."/>
            <person name="Rayamajhi N."/>
            <person name="Minhas B.F."/>
            <person name="Madrigal G."/>
            <person name="Bilyk K.T."/>
            <person name="Yoon V."/>
            <person name="Hune M."/>
            <person name="Gregory S."/>
            <person name="Cheng C.H.C."/>
            <person name="Catchen J.M."/>
        </authorList>
    </citation>
    <scope>NUCLEOTIDE SEQUENCE [LARGE SCALE GENOMIC DNA]</scope>
    <source>
        <strain evidence="7">JC2023a</strain>
    </source>
</reference>
<evidence type="ECO:0000313" key="7">
    <source>
        <dbReference type="EMBL" id="KAK5889717.1"/>
    </source>
</evidence>
<keyword evidence="8" id="KW-1185">Reference proteome</keyword>
<accession>A0AAN8GTK8</accession>
<dbReference type="SUPFAM" id="SSF64356">
    <property type="entry name" value="SNARE-like"/>
    <property type="match status" value="1"/>
</dbReference>
<protein>
    <recommendedName>
        <fullName evidence="6">Trafficking protein particle complex subunit</fullName>
    </recommendedName>
</protein>
<dbReference type="GO" id="GO:0005783">
    <property type="term" value="C:endoplasmic reticulum"/>
    <property type="evidence" value="ECO:0007669"/>
    <property type="project" value="UniProtKB-SubCell"/>
</dbReference>
<evidence type="ECO:0000313" key="8">
    <source>
        <dbReference type="Proteomes" id="UP001335648"/>
    </source>
</evidence>
<evidence type="ECO:0000256" key="3">
    <source>
        <dbReference type="ARBA" id="ARBA00022892"/>
    </source>
</evidence>
<keyword evidence="3 6" id="KW-0931">ER-Golgi transport</keyword>
<name>A0AAN8GTK8_9TELE</name>
<comment type="subunit">
    <text evidence="6">Part of the multisubunit transport protein particle (TRAPP) complex.</text>
</comment>
<keyword evidence="4 6" id="KW-0333">Golgi apparatus</keyword>
<dbReference type="EMBL" id="JAULUE010002057">
    <property type="protein sequence ID" value="KAK5889717.1"/>
    <property type="molecule type" value="Genomic_DNA"/>
</dbReference>
<keyword evidence="2 6" id="KW-0256">Endoplasmic reticulum</keyword>
<evidence type="ECO:0000256" key="6">
    <source>
        <dbReference type="RuleBase" id="RU366065"/>
    </source>
</evidence>
<dbReference type="Pfam" id="PF04099">
    <property type="entry name" value="Sybindin"/>
    <property type="match status" value="1"/>
</dbReference>
<dbReference type="GO" id="GO:0030008">
    <property type="term" value="C:TRAPP complex"/>
    <property type="evidence" value="ECO:0007669"/>
    <property type="project" value="UniProtKB-UniRule"/>
</dbReference>
<dbReference type="PANTHER" id="PTHR23249:SF16">
    <property type="entry name" value="TRAFFICKING PROTEIN PARTICLE COMPLEX SUBUNIT 1"/>
    <property type="match status" value="1"/>
</dbReference>
<comment type="similarity">
    <text evidence="5">Belongs to the TRAPP small subunits family. BET5 subfamily.</text>
</comment>
<comment type="caution">
    <text evidence="7">The sequence shown here is derived from an EMBL/GenBank/DDBJ whole genome shotgun (WGS) entry which is preliminary data.</text>
</comment>
<dbReference type="Proteomes" id="UP001335648">
    <property type="component" value="Unassembled WGS sequence"/>
</dbReference>
<dbReference type="SMART" id="SM01399">
    <property type="entry name" value="Sybindin"/>
    <property type="match status" value="1"/>
</dbReference>
<dbReference type="PANTHER" id="PTHR23249">
    <property type="entry name" value="TRAFFICKING PROTEIN PARTICLE COMPLEX SUBUNIT"/>
    <property type="match status" value="1"/>
</dbReference>
<gene>
    <name evidence="7" type="ORF">CesoFtcFv8_015694</name>
</gene>
<evidence type="ECO:0000256" key="1">
    <source>
        <dbReference type="ARBA" id="ARBA00022448"/>
    </source>
</evidence>
<dbReference type="InterPro" id="IPR011012">
    <property type="entry name" value="Longin-like_dom_sf"/>
</dbReference>
<proteinExistence type="inferred from homology"/>
<dbReference type="InterPro" id="IPR007233">
    <property type="entry name" value="TRAPPC"/>
</dbReference>
<dbReference type="AlphaFoldDB" id="A0AAN8GTK8"/>
<sequence length="105" mass="11815">MPARLPAGLWSLAPGCRKEGFLSFQTSKYRLHYYETPSGLRFILNTDLSVANARETLQSIYSSLYVEYVVKNPVCVLGQSLDSELFGSRLDAFIRALPYYSPRAA</sequence>
<evidence type="ECO:0000256" key="4">
    <source>
        <dbReference type="ARBA" id="ARBA00023034"/>
    </source>
</evidence>
<organism evidence="7 8">
    <name type="scientific">Champsocephalus esox</name>
    <name type="common">pike icefish</name>
    <dbReference type="NCBI Taxonomy" id="159716"/>
    <lineage>
        <taxon>Eukaryota</taxon>
        <taxon>Metazoa</taxon>
        <taxon>Chordata</taxon>
        <taxon>Craniata</taxon>
        <taxon>Vertebrata</taxon>
        <taxon>Euteleostomi</taxon>
        <taxon>Actinopterygii</taxon>
        <taxon>Neopterygii</taxon>
        <taxon>Teleostei</taxon>
        <taxon>Neoteleostei</taxon>
        <taxon>Acanthomorphata</taxon>
        <taxon>Eupercaria</taxon>
        <taxon>Perciformes</taxon>
        <taxon>Notothenioidei</taxon>
        <taxon>Channichthyidae</taxon>
        <taxon>Champsocephalus</taxon>
    </lineage>
</organism>
<evidence type="ECO:0000256" key="2">
    <source>
        <dbReference type="ARBA" id="ARBA00022824"/>
    </source>
</evidence>
<evidence type="ECO:0000256" key="5">
    <source>
        <dbReference type="ARBA" id="ARBA00038167"/>
    </source>
</evidence>
<keyword evidence="1 6" id="KW-0813">Transport</keyword>
<dbReference type="Gene3D" id="3.30.450.70">
    <property type="match status" value="1"/>
</dbReference>
<dbReference type="GO" id="GO:0005794">
    <property type="term" value="C:Golgi apparatus"/>
    <property type="evidence" value="ECO:0007669"/>
    <property type="project" value="UniProtKB-SubCell"/>
</dbReference>
<dbReference type="GO" id="GO:0006888">
    <property type="term" value="P:endoplasmic reticulum to Golgi vesicle-mediated transport"/>
    <property type="evidence" value="ECO:0007669"/>
    <property type="project" value="UniProtKB-UniRule"/>
</dbReference>